<dbReference type="Gene3D" id="3.40.50.150">
    <property type="entry name" value="Vaccinia Virus protein VP39"/>
    <property type="match status" value="1"/>
</dbReference>
<dbReference type="STRING" id="765913.ThidrDRAFT_3639"/>
<organism evidence="1 2">
    <name type="scientific">Thiorhodococcus drewsii AZ1</name>
    <dbReference type="NCBI Taxonomy" id="765913"/>
    <lineage>
        <taxon>Bacteria</taxon>
        <taxon>Pseudomonadati</taxon>
        <taxon>Pseudomonadota</taxon>
        <taxon>Gammaproteobacteria</taxon>
        <taxon>Chromatiales</taxon>
        <taxon>Chromatiaceae</taxon>
        <taxon>Thiorhodococcus</taxon>
    </lineage>
</organism>
<dbReference type="Proteomes" id="UP000004200">
    <property type="component" value="Unassembled WGS sequence"/>
</dbReference>
<dbReference type="RefSeq" id="WP_007042352.1">
    <property type="nucleotide sequence ID" value="NZ_AFWT01000034.1"/>
</dbReference>
<dbReference type="CDD" id="cd02440">
    <property type="entry name" value="AdoMet_MTases"/>
    <property type="match status" value="1"/>
</dbReference>
<dbReference type="PANTHER" id="PTHR47473:SF1">
    <property type="entry name" value="METHYLTRANSFERASE DOMAIN-CONTAINING PROTEIN"/>
    <property type="match status" value="1"/>
</dbReference>
<keyword evidence="2" id="KW-1185">Reference proteome</keyword>
<dbReference type="SUPFAM" id="SSF53335">
    <property type="entry name" value="S-adenosyl-L-methionine-dependent methyltransferases"/>
    <property type="match status" value="1"/>
</dbReference>
<gene>
    <name evidence="1" type="ORF">ThidrDRAFT_3639</name>
</gene>
<keyword evidence="1" id="KW-0489">Methyltransferase</keyword>
<keyword evidence="1" id="KW-0808">Transferase</keyword>
<protein>
    <submittedName>
        <fullName evidence="1">Methyltransferase type 12</fullName>
    </submittedName>
</protein>
<sequence length="242" mass="27220">MIANDARILLRLLLGQPKRGSHAERLQAFYAPQARDYDRFRERLLQGREALLRRLDPAPGARVLELGGGTGSNLMYFGSRLAELSSVELVDLCPALLEQARARTRNMANVRVIEADATRYRPETPPDCVYFSYALTMIPDWRAAILNAIEMLPPGGRLGVVDFYVSDTAGGPGNVRHGRLARLFWPRWFAHDGVRPTPEHLRLLRELLPNHQLQEQLAPVPYLPGMRVPYYVFVGHKDGAAS</sequence>
<proteinExistence type="predicted"/>
<comment type="caution">
    <text evidence="1">The sequence shown here is derived from an EMBL/GenBank/DDBJ whole genome shotgun (WGS) entry which is preliminary data.</text>
</comment>
<dbReference type="eggNOG" id="COG2226">
    <property type="taxonomic scope" value="Bacteria"/>
</dbReference>
<dbReference type="AlphaFoldDB" id="G2E5S6"/>
<dbReference type="InterPro" id="IPR029063">
    <property type="entry name" value="SAM-dependent_MTases_sf"/>
</dbReference>
<reference evidence="1 2" key="1">
    <citation type="submission" date="2011-06" db="EMBL/GenBank/DDBJ databases">
        <title>The draft genome of Thiorhodococcus drewsii AZ1.</title>
        <authorList>
            <consortium name="US DOE Joint Genome Institute (JGI-PGF)"/>
            <person name="Lucas S."/>
            <person name="Han J."/>
            <person name="Lapidus A."/>
            <person name="Cheng J.-F."/>
            <person name="Goodwin L."/>
            <person name="Pitluck S."/>
            <person name="Peters L."/>
            <person name="Land M.L."/>
            <person name="Hauser L."/>
            <person name="Vogl K."/>
            <person name="Liu Z."/>
            <person name="Imhoff J."/>
            <person name="Thiel V."/>
            <person name="Frigaard N.-U."/>
            <person name="Bryant D.A."/>
            <person name="Woyke T.J."/>
        </authorList>
    </citation>
    <scope>NUCLEOTIDE SEQUENCE [LARGE SCALE GENOMIC DNA]</scope>
    <source>
        <strain evidence="1 2">AZ1</strain>
    </source>
</reference>
<dbReference type="EMBL" id="AFWT01000034">
    <property type="protein sequence ID" value="EGV28571.1"/>
    <property type="molecule type" value="Genomic_DNA"/>
</dbReference>
<name>G2E5S6_9GAMM</name>
<dbReference type="GO" id="GO:0008168">
    <property type="term" value="F:methyltransferase activity"/>
    <property type="evidence" value="ECO:0007669"/>
    <property type="project" value="UniProtKB-KW"/>
</dbReference>
<dbReference type="GO" id="GO:0032259">
    <property type="term" value="P:methylation"/>
    <property type="evidence" value="ECO:0007669"/>
    <property type="project" value="UniProtKB-KW"/>
</dbReference>
<accession>G2E5S6</accession>
<dbReference type="OrthoDB" id="9791837at2"/>
<dbReference type="PANTHER" id="PTHR47473">
    <property type="entry name" value="BTA1P"/>
    <property type="match status" value="1"/>
</dbReference>
<evidence type="ECO:0000313" key="1">
    <source>
        <dbReference type="EMBL" id="EGV28571.1"/>
    </source>
</evidence>
<dbReference type="Pfam" id="PF13489">
    <property type="entry name" value="Methyltransf_23"/>
    <property type="match status" value="1"/>
</dbReference>
<evidence type="ECO:0000313" key="2">
    <source>
        <dbReference type="Proteomes" id="UP000004200"/>
    </source>
</evidence>